<feature type="transmembrane region" description="Helical" evidence="3">
    <location>
        <begin position="63"/>
        <end position="83"/>
    </location>
</feature>
<comment type="caution">
    <text evidence="6">The sequence shown here is derived from an EMBL/GenBank/DDBJ whole genome shotgun (WGS) entry which is preliminary data.</text>
</comment>
<dbReference type="EMBL" id="BMFK01000001">
    <property type="protein sequence ID" value="GGE60658.1"/>
    <property type="molecule type" value="Genomic_DNA"/>
</dbReference>
<dbReference type="NCBIfam" id="NF004837">
    <property type="entry name" value="PRK06187.1"/>
    <property type="match status" value="1"/>
</dbReference>
<dbReference type="Pfam" id="PF00501">
    <property type="entry name" value="AMP-binding"/>
    <property type="match status" value="1"/>
</dbReference>
<dbReference type="FunFam" id="3.30.300.30:FF:000008">
    <property type="entry name" value="2,3-dihydroxybenzoate-AMP ligase"/>
    <property type="match status" value="1"/>
</dbReference>
<dbReference type="PANTHER" id="PTHR43767:SF1">
    <property type="entry name" value="NONRIBOSOMAL PEPTIDE SYNTHASE PES1 (EUROFUNG)-RELATED"/>
    <property type="match status" value="1"/>
</dbReference>
<organism evidence="6 7">
    <name type="scientific">Priestia taiwanensis</name>
    <dbReference type="NCBI Taxonomy" id="1347902"/>
    <lineage>
        <taxon>Bacteria</taxon>
        <taxon>Bacillati</taxon>
        <taxon>Bacillota</taxon>
        <taxon>Bacilli</taxon>
        <taxon>Bacillales</taxon>
        <taxon>Bacillaceae</taxon>
        <taxon>Priestia</taxon>
    </lineage>
</organism>
<keyword evidence="7" id="KW-1185">Reference proteome</keyword>
<keyword evidence="3" id="KW-0472">Membrane</keyword>
<dbReference type="Gene3D" id="3.40.50.12780">
    <property type="entry name" value="N-terminal domain of ligase-like"/>
    <property type="match status" value="1"/>
</dbReference>
<dbReference type="InterPro" id="IPR000873">
    <property type="entry name" value="AMP-dep_synth/lig_dom"/>
</dbReference>
<dbReference type="PANTHER" id="PTHR43767">
    <property type="entry name" value="LONG-CHAIN-FATTY-ACID--COA LIGASE"/>
    <property type="match status" value="1"/>
</dbReference>
<dbReference type="InterPro" id="IPR045851">
    <property type="entry name" value="AMP-bd_C_sf"/>
</dbReference>
<dbReference type="PROSITE" id="PS00455">
    <property type="entry name" value="AMP_BINDING"/>
    <property type="match status" value="1"/>
</dbReference>
<evidence type="ECO:0000313" key="7">
    <source>
        <dbReference type="Proteomes" id="UP000605259"/>
    </source>
</evidence>
<evidence type="ECO:0000259" key="4">
    <source>
        <dbReference type="Pfam" id="PF00501"/>
    </source>
</evidence>
<evidence type="ECO:0000256" key="2">
    <source>
        <dbReference type="ARBA" id="ARBA00022598"/>
    </source>
</evidence>
<evidence type="ECO:0000313" key="6">
    <source>
        <dbReference type="EMBL" id="GGE60658.1"/>
    </source>
</evidence>
<feature type="domain" description="AMP-dependent synthetase/ligase" evidence="4">
    <location>
        <begin position="9"/>
        <end position="361"/>
    </location>
</feature>
<gene>
    <name evidence="6" type="ORF">GCM10007140_08720</name>
</gene>
<dbReference type="SUPFAM" id="SSF56801">
    <property type="entry name" value="Acetyl-CoA synthetase-like"/>
    <property type="match status" value="1"/>
</dbReference>
<dbReference type="Proteomes" id="UP000605259">
    <property type="component" value="Unassembled WGS sequence"/>
</dbReference>
<dbReference type="AlphaFoldDB" id="A0A917EMI0"/>
<dbReference type="GO" id="GO:0016878">
    <property type="term" value="F:acid-thiol ligase activity"/>
    <property type="evidence" value="ECO:0007669"/>
    <property type="project" value="UniProtKB-ARBA"/>
</dbReference>
<dbReference type="RefSeq" id="WP_188387197.1">
    <property type="nucleotide sequence ID" value="NZ_BMFK01000001.1"/>
</dbReference>
<dbReference type="Gene3D" id="3.30.300.30">
    <property type="match status" value="1"/>
</dbReference>
<keyword evidence="3" id="KW-0812">Transmembrane</keyword>
<evidence type="ECO:0000256" key="3">
    <source>
        <dbReference type="SAM" id="Phobius"/>
    </source>
</evidence>
<feature type="domain" description="AMP-binding enzyme C-terminal" evidence="5">
    <location>
        <begin position="411"/>
        <end position="486"/>
    </location>
</feature>
<sequence length="503" mass="56805">MDIGRSLTVHAKRIPHKIAVIFEEETYTYGEINKEVNKLANAFLREGIRKGDKVAMMMKNSSYFFITYFAIMKVGAIAVPVNFRLTVSESSYILQDSDSTVCLYDREYENLIQEASENCPLLVLRINMHTSYESFISSNEEEPNIQVNEEDDCQILYTSGTTGRPKGVLFDHHRVFHVGVSVMAMMMINNEDVMLHVAPLFHCAQLNLFMIPATYVGATQVIHKEFGPQKVLEDIQTHRISFFFGVPAMYNFLLQVPNASEYDMRSVTRCAYGAAPMPVTLIEGSMKLFGHRNFYNLCGQTEAGPGGVVLYPKEHETKLGTSGKAMLNTFARVVDDRGNDVKVGEVGEFLIQGETVMKEYYKKPEETKEVLRDGWLYTGDLATIDEDGFLTLVDRKKDMIISGGENIYSTEVEQVLYAHPSILEVAVIGIPDEKWGESVLAYIVPKQGEMLNFTAMVKHCENKLARYKLPKKLIEIEALPRNASGKVLKHILREKAKQKQGVE</sequence>
<reference evidence="6" key="1">
    <citation type="journal article" date="2014" name="Int. J. Syst. Evol. Microbiol.">
        <title>Complete genome sequence of Corynebacterium casei LMG S-19264T (=DSM 44701T), isolated from a smear-ripened cheese.</title>
        <authorList>
            <consortium name="US DOE Joint Genome Institute (JGI-PGF)"/>
            <person name="Walter F."/>
            <person name="Albersmeier A."/>
            <person name="Kalinowski J."/>
            <person name="Ruckert C."/>
        </authorList>
    </citation>
    <scope>NUCLEOTIDE SEQUENCE</scope>
    <source>
        <strain evidence="6">CGMCC 1.12698</strain>
    </source>
</reference>
<protein>
    <submittedName>
        <fullName evidence="6">Acyl-CoA synthetase</fullName>
    </submittedName>
</protein>
<evidence type="ECO:0000256" key="1">
    <source>
        <dbReference type="ARBA" id="ARBA00006432"/>
    </source>
</evidence>
<keyword evidence="2" id="KW-0436">Ligase</keyword>
<proteinExistence type="inferred from homology"/>
<comment type="similarity">
    <text evidence="1">Belongs to the ATP-dependent AMP-binding enzyme family.</text>
</comment>
<accession>A0A917EMI0</accession>
<dbReference type="InterPro" id="IPR020845">
    <property type="entry name" value="AMP-binding_CS"/>
</dbReference>
<dbReference type="InterPro" id="IPR042099">
    <property type="entry name" value="ANL_N_sf"/>
</dbReference>
<dbReference type="InterPro" id="IPR050237">
    <property type="entry name" value="ATP-dep_AMP-bd_enzyme"/>
</dbReference>
<dbReference type="CDD" id="cd17631">
    <property type="entry name" value="FACL_FadD13-like"/>
    <property type="match status" value="1"/>
</dbReference>
<evidence type="ECO:0000259" key="5">
    <source>
        <dbReference type="Pfam" id="PF13193"/>
    </source>
</evidence>
<dbReference type="Pfam" id="PF13193">
    <property type="entry name" value="AMP-binding_C"/>
    <property type="match status" value="1"/>
</dbReference>
<reference evidence="6" key="2">
    <citation type="submission" date="2020-09" db="EMBL/GenBank/DDBJ databases">
        <authorList>
            <person name="Sun Q."/>
            <person name="Zhou Y."/>
        </authorList>
    </citation>
    <scope>NUCLEOTIDE SEQUENCE</scope>
    <source>
        <strain evidence="6">CGMCC 1.12698</strain>
    </source>
</reference>
<dbReference type="InterPro" id="IPR025110">
    <property type="entry name" value="AMP-bd_C"/>
</dbReference>
<keyword evidence="3" id="KW-1133">Transmembrane helix</keyword>
<name>A0A917EMI0_9BACI</name>